<dbReference type="Gene3D" id="3.40.10.10">
    <property type="entry name" value="DNA Methylphosphotriester Repair Domain"/>
    <property type="match status" value="1"/>
</dbReference>
<sequence>MTQSAKIFYHAYFTDQQITDLVQSQTITLGGNKNLKIYGTLKCKSGKRMKRQNRVFFNSEQDAIANDYRPCGNCMRQAYMNNQAHHISKTRIW</sequence>
<keyword evidence="1" id="KW-0010">Activator</keyword>
<dbReference type="AlphaFoldDB" id="A0A2A4YZP7"/>
<dbReference type="SUPFAM" id="SSF57884">
    <property type="entry name" value="Ada DNA repair protein, N-terminal domain (N-Ada 10)"/>
    <property type="match status" value="1"/>
</dbReference>
<comment type="caution">
    <text evidence="3">The sequence shown here is derived from an EMBL/GenBank/DDBJ whole genome shotgun (WGS) entry which is preliminary data.</text>
</comment>
<reference evidence="3" key="2">
    <citation type="journal article" date="2018" name="ISME J.">
        <title>A dynamic microbial community with high functional redundancy inhabits the cold, oxic subseafloor aquifer.</title>
        <authorList>
            <person name="Tully B.J."/>
            <person name="Wheat C.G."/>
            <person name="Glazer B.T."/>
            <person name="Huber J.A."/>
        </authorList>
    </citation>
    <scope>NUCLEOTIDE SEQUENCE</scope>
    <source>
        <strain evidence="3">NORP83</strain>
    </source>
</reference>
<dbReference type="EMBL" id="NVUS01000014">
    <property type="protein sequence ID" value="PCI99775.1"/>
    <property type="molecule type" value="Genomic_DNA"/>
</dbReference>
<dbReference type="GO" id="GO:0006355">
    <property type="term" value="P:regulation of DNA-templated transcription"/>
    <property type="evidence" value="ECO:0007669"/>
    <property type="project" value="InterPro"/>
</dbReference>
<gene>
    <name evidence="3" type="ORF">COB13_11030</name>
</gene>
<dbReference type="GO" id="GO:0008270">
    <property type="term" value="F:zinc ion binding"/>
    <property type="evidence" value="ECO:0007669"/>
    <property type="project" value="InterPro"/>
</dbReference>
<dbReference type="InterPro" id="IPR035451">
    <property type="entry name" value="Ada-like_dom_sf"/>
</dbReference>
<organism evidence="3">
    <name type="scientific">OCS116 cluster bacterium</name>
    <dbReference type="NCBI Taxonomy" id="2030921"/>
    <lineage>
        <taxon>Bacteria</taxon>
        <taxon>Pseudomonadati</taxon>
        <taxon>Pseudomonadota</taxon>
        <taxon>Alphaproteobacteria</taxon>
        <taxon>OCS116 cluster</taxon>
    </lineage>
</organism>
<dbReference type="Pfam" id="PF02805">
    <property type="entry name" value="Ada_Zn_binding"/>
    <property type="match status" value="1"/>
</dbReference>
<dbReference type="GO" id="GO:0003677">
    <property type="term" value="F:DNA binding"/>
    <property type="evidence" value="ECO:0007669"/>
    <property type="project" value="InterPro"/>
</dbReference>
<protein>
    <submittedName>
        <fullName evidence="3">Metal-binding protein</fullName>
    </submittedName>
</protein>
<evidence type="ECO:0000259" key="2">
    <source>
        <dbReference type="Pfam" id="PF02805"/>
    </source>
</evidence>
<dbReference type="GO" id="GO:0006281">
    <property type="term" value="P:DNA repair"/>
    <property type="evidence" value="ECO:0007669"/>
    <property type="project" value="InterPro"/>
</dbReference>
<dbReference type="InterPro" id="IPR004026">
    <property type="entry name" value="Ada_DNA_repair_Zn-bd"/>
</dbReference>
<evidence type="ECO:0000313" key="3">
    <source>
        <dbReference type="EMBL" id="PCI99775.1"/>
    </source>
</evidence>
<dbReference type="GO" id="GO:0008168">
    <property type="term" value="F:methyltransferase activity"/>
    <property type="evidence" value="ECO:0007669"/>
    <property type="project" value="InterPro"/>
</dbReference>
<reference key="1">
    <citation type="submission" date="2017-08" db="EMBL/GenBank/DDBJ databases">
        <title>A dynamic microbial community with high functional redundancy inhabits the cold, oxic subseafloor aquifer.</title>
        <authorList>
            <person name="Tully B.J."/>
            <person name="Wheat C.G."/>
            <person name="Glazer B.T."/>
            <person name="Huber J.A."/>
        </authorList>
    </citation>
    <scope>NUCLEOTIDE SEQUENCE [LARGE SCALE GENOMIC DNA]</scope>
</reference>
<feature type="domain" description="Ada DNA repair metal-binding" evidence="2">
    <location>
        <begin position="31"/>
        <end position="74"/>
    </location>
</feature>
<proteinExistence type="predicted"/>
<accession>A0A2A4YZP7</accession>
<name>A0A2A4YZP7_9PROT</name>
<evidence type="ECO:0000256" key="1">
    <source>
        <dbReference type="ARBA" id="ARBA00023159"/>
    </source>
</evidence>